<dbReference type="InterPro" id="IPR051492">
    <property type="entry name" value="Dynamin-Rho_GEF"/>
</dbReference>
<organism evidence="4">
    <name type="scientific">Schizophyllum commune (strain H4-8 / FGSC 9210)</name>
    <name type="common">Split gill fungus</name>
    <dbReference type="NCBI Taxonomy" id="578458"/>
    <lineage>
        <taxon>Eukaryota</taxon>
        <taxon>Fungi</taxon>
        <taxon>Dikarya</taxon>
        <taxon>Basidiomycota</taxon>
        <taxon>Agaricomycotina</taxon>
        <taxon>Agaricomycetes</taxon>
        <taxon>Agaricomycetidae</taxon>
        <taxon>Agaricales</taxon>
        <taxon>Schizophyllaceae</taxon>
        <taxon>Schizophyllum</taxon>
    </lineage>
</organism>
<dbReference type="PROSITE" id="PS50010">
    <property type="entry name" value="DH_2"/>
    <property type="match status" value="1"/>
</dbReference>
<dbReference type="HOGENOM" id="CLU_261756_0_0_1"/>
<dbReference type="GO" id="GO:0032955">
    <property type="term" value="P:regulation of division septum assembly"/>
    <property type="evidence" value="ECO:0007669"/>
    <property type="project" value="TreeGrafter"/>
</dbReference>
<keyword evidence="4" id="KW-1185">Reference proteome</keyword>
<feature type="compositionally biased region" description="Basic and acidic residues" evidence="1">
    <location>
        <begin position="882"/>
        <end position="926"/>
    </location>
</feature>
<evidence type="ECO:0000313" key="3">
    <source>
        <dbReference type="EMBL" id="EFI95819.1"/>
    </source>
</evidence>
<feature type="region of interest" description="Disordered" evidence="1">
    <location>
        <begin position="722"/>
        <end position="742"/>
    </location>
</feature>
<dbReference type="GO" id="GO:0005085">
    <property type="term" value="F:guanyl-nucleotide exchange factor activity"/>
    <property type="evidence" value="ECO:0007669"/>
    <property type="project" value="InterPro"/>
</dbReference>
<feature type="compositionally biased region" description="Low complexity" evidence="1">
    <location>
        <begin position="496"/>
        <end position="507"/>
    </location>
</feature>
<dbReference type="eggNOG" id="KOG3519">
    <property type="taxonomic scope" value="Eukaryota"/>
</dbReference>
<feature type="compositionally biased region" description="Low complexity" evidence="1">
    <location>
        <begin position="1107"/>
        <end position="1132"/>
    </location>
</feature>
<evidence type="ECO:0000313" key="4">
    <source>
        <dbReference type="Proteomes" id="UP000007431"/>
    </source>
</evidence>
<dbReference type="GO" id="GO:0005737">
    <property type="term" value="C:cytoplasm"/>
    <property type="evidence" value="ECO:0007669"/>
    <property type="project" value="TreeGrafter"/>
</dbReference>
<feature type="compositionally biased region" description="Polar residues" evidence="1">
    <location>
        <begin position="800"/>
        <end position="814"/>
    </location>
</feature>
<dbReference type="VEuPathDB" id="FungiDB:SCHCODRAFT_02690065"/>
<dbReference type="GO" id="GO:0031991">
    <property type="term" value="P:regulation of actomyosin contractile ring contraction"/>
    <property type="evidence" value="ECO:0007669"/>
    <property type="project" value="TreeGrafter"/>
</dbReference>
<feature type="compositionally biased region" description="Low complexity" evidence="1">
    <location>
        <begin position="843"/>
        <end position="854"/>
    </location>
</feature>
<dbReference type="Gene3D" id="1.20.1270.60">
    <property type="entry name" value="Arfaptin homology (AH) domain/BAR domain"/>
    <property type="match status" value="1"/>
</dbReference>
<feature type="compositionally biased region" description="Low complexity" evidence="1">
    <location>
        <begin position="763"/>
        <end position="784"/>
    </location>
</feature>
<evidence type="ECO:0000256" key="1">
    <source>
        <dbReference type="SAM" id="MobiDB-lite"/>
    </source>
</evidence>
<dbReference type="InterPro" id="IPR027267">
    <property type="entry name" value="AH/BAR_dom_sf"/>
</dbReference>
<dbReference type="STRING" id="578458.D8QAD6"/>
<feature type="region of interest" description="Disordered" evidence="1">
    <location>
        <begin position="464"/>
        <end position="589"/>
    </location>
</feature>
<dbReference type="Proteomes" id="UP000007431">
    <property type="component" value="Unassembled WGS sequence"/>
</dbReference>
<dbReference type="EMBL" id="GL377308">
    <property type="protein sequence ID" value="EFI95819.1"/>
    <property type="molecule type" value="Genomic_DNA"/>
</dbReference>
<dbReference type="SMART" id="SM00325">
    <property type="entry name" value="RhoGEF"/>
    <property type="match status" value="1"/>
</dbReference>
<dbReference type="PANTHER" id="PTHR22834:SF20">
    <property type="entry name" value="SH3 DOMAIN-CONTAINING PROTEIN"/>
    <property type="match status" value="1"/>
</dbReference>
<feature type="compositionally biased region" description="Polar residues" evidence="1">
    <location>
        <begin position="651"/>
        <end position="669"/>
    </location>
</feature>
<feature type="region of interest" description="Disordered" evidence="1">
    <location>
        <begin position="641"/>
        <end position="709"/>
    </location>
</feature>
<feature type="compositionally biased region" description="Low complexity" evidence="1">
    <location>
        <begin position="731"/>
        <end position="742"/>
    </location>
</feature>
<feature type="region of interest" description="Disordered" evidence="1">
    <location>
        <begin position="1067"/>
        <end position="1183"/>
    </location>
</feature>
<gene>
    <name evidence="3" type="ORF">SCHCODRAFT_110882</name>
</gene>
<dbReference type="OMA" id="SRHDPMT"/>
<feature type="compositionally biased region" description="Basic and acidic residues" evidence="1">
    <location>
        <begin position="790"/>
        <end position="799"/>
    </location>
</feature>
<feature type="compositionally biased region" description="Low complexity" evidence="1">
    <location>
        <begin position="518"/>
        <end position="535"/>
    </location>
</feature>
<dbReference type="Pfam" id="PF00621">
    <property type="entry name" value="RhoGEF"/>
    <property type="match status" value="1"/>
</dbReference>
<dbReference type="SUPFAM" id="SSF103657">
    <property type="entry name" value="BAR/IMD domain-like"/>
    <property type="match status" value="1"/>
</dbReference>
<dbReference type="Gene3D" id="1.20.900.10">
    <property type="entry name" value="Dbl homology (DH) domain"/>
    <property type="match status" value="1"/>
</dbReference>
<dbReference type="SUPFAM" id="SSF48065">
    <property type="entry name" value="DBL homology domain (DH-domain)"/>
    <property type="match status" value="1"/>
</dbReference>
<feature type="region of interest" description="Disordered" evidence="1">
    <location>
        <begin position="763"/>
        <end position="825"/>
    </location>
</feature>
<accession>D8QAD6</accession>
<reference evidence="3 4" key="1">
    <citation type="journal article" date="2010" name="Nat. Biotechnol.">
        <title>Genome sequence of the model mushroom Schizophyllum commune.</title>
        <authorList>
            <person name="Ohm R.A."/>
            <person name="de Jong J.F."/>
            <person name="Lugones L.G."/>
            <person name="Aerts A."/>
            <person name="Kothe E."/>
            <person name="Stajich J.E."/>
            <person name="de Vries R.P."/>
            <person name="Record E."/>
            <person name="Levasseur A."/>
            <person name="Baker S.E."/>
            <person name="Bartholomew K.A."/>
            <person name="Coutinho P.M."/>
            <person name="Erdmann S."/>
            <person name="Fowler T.J."/>
            <person name="Gathman A.C."/>
            <person name="Lombard V."/>
            <person name="Henrissat B."/>
            <person name="Knabe N."/>
            <person name="Kuees U."/>
            <person name="Lilly W.W."/>
            <person name="Lindquist E."/>
            <person name="Lucas S."/>
            <person name="Magnuson J.K."/>
            <person name="Piumi F."/>
            <person name="Raudaskoski M."/>
            <person name="Salamov A."/>
            <person name="Schmutz J."/>
            <person name="Schwarze F.W.M.R."/>
            <person name="vanKuyk P.A."/>
            <person name="Horton J.S."/>
            <person name="Grigoriev I.V."/>
            <person name="Woesten H.A.B."/>
        </authorList>
    </citation>
    <scope>NUCLEOTIDE SEQUENCE [LARGE SCALE GENOMIC DNA]</scope>
    <source>
        <strain evidence="4">H4-8 / FGSC 9210</strain>
    </source>
</reference>
<dbReference type="InterPro" id="IPR035899">
    <property type="entry name" value="DBL_dom_sf"/>
</dbReference>
<feature type="region of interest" description="Disordered" evidence="1">
    <location>
        <begin position="837"/>
        <end position="1054"/>
    </location>
</feature>
<feature type="region of interest" description="Disordered" evidence="1">
    <location>
        <begin position="1"/>
        <end position="20"/>
    </location>
</feature>
<feature type="compositionally biased region" description="Low complexity" evidence="1">
    <location>
        <begin position="815"/>
        <end position="825"/>
    </location>
</feature>
<sequence>MPTPPPSPPSAQAQTKRAHALQELLSSERAYASDLALINQIYVPLARGEALALPTPPASRASTSSDNSVDGLPMPPEDVDVIFGNVAELAGIAAQLAQRLELGEEDVGTLFLQVTPTLEAPYARYITRHDYAAERLAAVPRTPAYEQYIATTQALAARYTTAWDLASLLIKPVQRLLKYPLLLGALYEATPESHPDRPALYEAKCALEEIAGRINEQRRRKELVLAVLNGKPGPQRKRVEEDHYDYRLVCCLSKRLFALCQHITQFARAIIAYASALHDAHSALDQFSQSFARALDATGSGGVQAYLSLVAILRDTELETETILGPLFQTLKPVKKGTYLCAEMFKLSGAHHALLNTPVTAAGGSTSAAAIRASQTYVALRTTLAQELPELVRLTEKALTLCIGKLTELQAEYYHSSSEMWHDLWDKLHENEAPDADVMALYEERVSGPLSRIQALRICAPLPDKKRRKSGGRSAPQVEESFVTPIHETFTQSYTPSRPSHSAPRRSGTPPPPPPDLYTSPSQSYTTPTQTYTTPRIAHPYGAAAWPPSPGPEDESFQSYSRFDPGRDPADMSGWEDSPRTPRDDGAFSRQQDAVNGNYLFAGHPYAASAGNVSNTNISEFSGDVLTDDISEVGRLYAMPPSPRHTMAMDSPNSSRLLVPDSSTFRSESPPSPRALKRRSSPILGRSTSPLAWRESGSETLLDPNSPLEPLRRISLEPVRRKEGIEERKLSASSKASAVSSELSRSASKVNLAIAGLATLSTSPSAKSPLSLKSKSPASTKSTPGPHYVRARDREREMSTESWNSSMTGSSWTTVGSVAASPPRASSVKVGITVVLLGRRTDSSPQSKASAASSGNTLRDDELRNVMLGGMSLGMHVAPPRLESKKGKKAPEKAKERAAPERKNTGDLQEAKPAEDELDEKARRVLEWNNTVQEKRRQREEEKARKEDDKARKEEERAKKEEEKKSERERKERLITEARAALRSKPPSLRSYTPDLFSRPHTPDLRAEENKPAEDADADGSLPEGHHEGRFRKFTRSFLHSPSRRPSSASRRGLASPLMLGISSADIPPLEEDELPPLATAKSMSNLRRAPSRRRERPRTSYGGFESSPSPSAASFADASPSSTRPSPSSSTYPGRDSLWPTDGAPQRSRSTLEVKDHKSRTASLFRSRSARSSRPKEETGADWLPEDKTYLVRVLQAYTPSPKHHRRTGSLLGRPDLVYRGYPLLSLVPGQILRVLQEAGPPSEHPDYPVWCDGGEDCLLLCRLPADQREGDKPHKEKIGWALASFLNLVDPGEVS</sequence>
<feature type="compositionally biased region" description="Low complexity" evidence="1">
    <location>
        <begin position="1044"/>
        <end position="1054"/>
    </location>
</feature>
<name>D8QAD6_SCHCM</name>
<dbReference type="InParanoid" id="D8QAD6"/>
<dbReference type="PANTHER" id="PTHR22834">
    <property type="entry name" value="NUCLEAR FUSION PROTEIN FUS2"/>
    <property type="match status" value="1"/>
</dbReference>
<evidence type="ECO:0000259" key="2">
    <source>
        <dbReference type="PROSITE" id="PS50010"/>
    </source>
</evidence>
<feature type="compositionally biased region" description="Basic and acidic residues" evidence="1">
    <location>
        <begin position="1001"/>
        <end position="1014"/>
    </location>
</feature>
<dbReference type="CDD" id="cd00160">
    <property type="entry name" value="RhoGEF"/>
    <property type="match status" value="1"/>
</dbReference>
<feature type="compositionally biased region" description="Basic and acidic residues" evidence="1">
    <location>
        <begin position="577"/>
        <end position="587"/>
    </location>
</feature>
<dbReference type="InterPro" id="IPR000219">
    <property type="entry name" value="DH_dom"/>
</dbReference>
<feature type="domain" description="DH" evidence="2">
    <location>
        <begin position="16"/>
        <end position="217"/>
    </location>
</feature>
<feature type="non-terminal residue" evidence="3">
    <location>
        <position position="1297"/>
    </location>
</feature>
<feature type="compositionally biased region" description="Basic and acidic residues" evidence="1">
    <location>
        <begin position="933"/>
        <end position="976"/>
    </location>
</feature>
<protein>
    <recommendedName>
        <fullName evidence="2">DH domain-containing protein</fullName>
    </recommendedName>
</protein>
<proteinExistence type="predicted"/>